<dbReference type="NCBIfam" id="NF037981">
    <property type="entry name" value="NCS2_1"/>
    <property type="match status" value="1"/>
</dbReference>
<keyword evidence="10" id="KW-1185">Reference proteome</keyword>
<feature type="transmembrane region" description="Helical" evidence="8">
    <location>
        <begin position="430"/>
        <end position="450"/>
    </location>
</feature>
<dbReference type="RefSeq" id="WP_169491455.1">
    <property type="nucleotide sequence ID" value="NZ_JABBGM010000001.1"/>
</dbReference>
<organism evidence="9 10">
    <name type="scientific">Novosphingobium olei</name>
    <dbReference type="NCBI Taxonomy" id="2728851"/>
    <lineage>
        <taxon>Bacteria</taxon>
        <taxon>Pseudomonadati</taxon>
        <taxon>Pseudomonadota</taxon>
        <taxon>Alphaproteobacteria</taxon>
        <taxon>Sphingomonadales</taxon>
        <taxon>Sphingomonadaceae</taxon>
        <taxon>Novosphingobium</taxon>
    </lineage>
</organism>
<feature type="transmembrane region" description="Helical" evidence="8">
    <location>
        <begin position="343"/>
        <end position="365"/>
    </location>
</feature>
<evidence type="ECO:0000256" key="2">
    <source>
        <dbReference type="ARBA" id="ARBA00008821"/>
    </source>
</evidence>
<keyword evidence="3" id="KW-0813">Transport</keyword>
<reference evidence="9 10" key="1">
    <citation type="submission" date="2020-04" db="EMBL/GenBank/DDBJ databases">
        <title>Novosphingobium sp. TW-4 isolated from soil.</title>
        <authorList>
            <person name="Dahal R.H."/>
            <person name="Chaudhary D.K."/>
        </authorList>
    </citation>
    <scope>NUCLEOTIDE SEQUENCE [LARGE SCALE GENOMIC DNA]</scope>
    <source>
        <strain evidence="9 10">TW-4</strain>
    </source>
</reference>
<accession>A0A7Y0BKZ2</accession>
<dbReference type="Pfam" id="PF00860">
    <property type="entry name" value="Xan_ur_permease"/>
    <property type="match status" value="1"/>
</dbReference>
<dbReference type="PANTHER" id="PTHR42810">
    <property type="entry name" value="PURINE PERMEASE C1399.01C-RELATED"/>
    <property type="match status" value="1"/>
</dbReference>
<evidence type="ECO:0000256" key="8">
    <source>
        <dbReference type="SAM" id="Phobius"/>
    </source>
</evidence>
<feature type="transmembrane region" description="Helical" evidence="8">
    <location>
        <begin position="69"/>
        <end position="87"/>
    </location>
</feature>
<feature type="transmembrane region" description="Helical" evidence="8">
    <location>
        <begin position="151"/>
        <end position="172"/>
    </location>
</feature>
<comment type="similarity">
    <text evidence="2">Belongs to the nucleobase:cation symporter-2 (NCS2) (TC 2.A.40) family.</text>
</comment>
<evidence type="ECO:0000313" key="10">
    <source>
        <dbReference type="Proteomes" id="UP000583556"/>
    </source>
</evidence>
<dbReference type="InterPro" id="IPR006043">
    <property type="entry name" value="NCS2"/>
</dbReference>
<dbReference type="NCBIfam" id="TIGR00801">
    <property type="entry name" value="ncs2"/>
    <property type="match status" value="1"/>
</dbReference>
<keyword evidence="5 8" id="KW-0812">Transmembrane</keyword>
<feature type="transmembrane region" description="Helical" evidence="8">
    <location>
        <begin position="99"/>
        <end position="118"/>
    </location>
</feature>
<feature type="transmembrane region" description="Helical" evidence="8">
    <location>
        <begin position="124"/>
        <end position="142"/>
    </location>
</feature>
<evidence type="ECO:0000256" key="5">
    <source>
        <dbReference type="ARBA" id="ARBA00022692"/>
    </source>
</evidence>
<evidence type="ECO:0000256" key="1">
    <source>
        <dbReference type="ARBA" id="ARBA00004651"/>
    </source>
</evidence>
<evidence type="ECO:0000256" key="6">
    <source>
        <dbReference type="ARBA" id="ARBA00022989"/>
    </source>
</evidence>
<feature type="transmembrane region" description="Helical" evidence="8">
    <location>
        <begin position="371"/>
        <end position="394"/>
    </location>
</feature>
<gene>
    <name evidence="9" type="ORF">HHL27_00620</name>
</gene>
<keyword evidence="4" id="KW-1003">Cell membrane</keyword>
<feature type="transmembrane region" description="Helical" evidence="8">
    <location>
        <begin position="219"/>
        <end position="243"/>
    </location>
</feature>
<dbReference type="GO" id="GO:0005886">
    <property type="term" value="C:plasma membrane"/>
    <property type="evidence" value="ECO:0007669"/>
    <property type="project" value="UniProtKB-SubCell"/>
</dbReference>
<dbReference type="InterPro" id="IPR006042">
    <property type="entry name" value="Xan_ur_permease"/>
</dbReference>
<proteinExistence type="inferred from homology"/>
<evidence type="ECO:0000256" key="3">
    <source>
        <dbReference type="ARBA" id="ARBA00022448"/>
    </source>
</evidence>
<dbReference type="AlphaFoldDB" id="A0A7Y0BKZ2"/>
<comment type="caution">
    <text evidence="9">The sequence shown here is derived from an EMBL/GenBank/DDBJ whole genome shotgun (WGS) entry which is preliminary data.</text>
</comment>
<feature type="transmembrane region" description="Helical" evidence="8">
    <location>
        <begin position="40"/>
        <end position="63"/>
    </location>
</feature>
<evidence type="ECO:0000313" key="9">
    <source>
        <dbReference type="EMBL" id="NML92178.1"/>
    </source>
</evidence>
<evidence type="ECO:0000256" key="7">
    <source>
        <dbReference type="ARBA" id="ARBA00023136"/>
    </source>
</evidence>
<evidence type="ECO:0000256" key="4">
    <source>
        <dbReference type="ARBA" id="ARBA00022475"/>
    </source>
</evidence>
<dbReference type="GO" id="GO:0042907">
    <property type="term" value="F:xanthine transmembrane transporter activity"/>
    <property type="evidence" value="ECO:0007669"/>
    <property type="project" value="TreeGrafter"/>
</dbReference>
<keyword evidence="7 8" id="KW-0472">Membrane</keyword>
<dbReference type="Proteomes" id="UP000583556">
    <property type="component" value="Unassembled WGS sequence"/>
</dbReference>
<feature type="transmembrane region" description="Helical" evidence="8">
    <location>
        <begin position="255"/>
        <end position="275"/>
    </location>
</feature>
<dbReference type="PANTHER" id="PTHR42810:SF4">
    <property type="entry name" value="URIC ACID TRANSPORTER UACT"/>
    <property type="match status" value="1"/>
</dbReference>
<name>A0A7Y0BKZ2_9SPHN</name>
<feature type="transmembrane region" description="Helical" evidence="8">
    <location>
        <begin position="192"/>
        <end position="212"/>
    </location>
</feature>
<comment type="subcellular location">
    <subcellularLocation>
        <location evidence="1">Cell membrane</location>
        <topology evidence="1">Multi-pass membrane protein</topology>
    </subcellularLocation>
</comment>
<keyword evidence="6 8" id="KW-1133">Transmembrane helix</keyword>
<protein>
    <submittedName>
        <fullName evidence="9">Purine permease</fullName>
    </submittedName>
</protein>
<dbReference type="EMBL" id="JABBGM010000001">
    <property type="protein sequence ID" value="NML92178.1"/>
    <property type="molecule type" value="Genomic_DNA"/>
</dbReference>
<sequence length="468" mass="47767">MSGAERTLVGRKSVATREQKRDPDYFPGYASAIPLGIQHVLAMFVSNLTPPIIVAGAAGFGFGSADPAPLIYMIQMSMFFAGLATLMQTVGLGRVGARLPLVQGTSFAYIPIMIPIVAGRGPAAMAELFTAALAGGLVHAGLSRFVGRIRFALPPLVTGLVVLMIGLSLMRIGVQYSAGGVPAIGTPAFGSAQSWLLAGVVVVATLGLKFFACGIWSTASVLLGLLAGYVVAFAIGRISFAPVAEAHWAMLPAPFPFGFAISASAVIGFVLTGFVSSIESIGDVEAICEGTAGRRASDAELQGAVAADGVGTALAAAFGAMPNTTFSQNVGLIAITGMMSRHVVTLGAVFLVVCGLVPKIGALVTTIPIEVLGGGVIVMFGMVASAALSMLATVEWNQRNMLIFGVSLSLALGLQLEPEALAHLPQTAKVLLASGVLPAAFLAVLLNLVLPHATAEDVEEAQAVPAAV</sequence>